<name>A0ABT1L598_9GAMM</name>
<comment type="caution">
    <text evidence="1">The sequence shown here is derived from an EMBL/GenBank/DDBJ whole genome shotgun (WGS) entry which is preliminary data.</text>
</comment>
<keyword evidence="2" id="KW-1185">Reference proteome</keyword>
<dbReference type="Proteomes" id="UP001320768">
    <property type="component" value="Unassembled WGS sequence"/>
</dbReference>
<reference evidence="1 2" key="1">
    <citation type="journal article" date="2022" name="Nat. Microbiol.">
        <title>The microbiome of a bacterivorous marine choanoflagellate contains a resource-demanding obligate bacterial associate.</title>
        <authorList>
            <person name="Needham D.M."/>
            <person name="Poirier C."/>
            <person name="Bachy C."/>
            <person name="George E.E."/>
            <person name="Wilken S."/>
            <person name="Yung C.C.M."/>
            <person name="Limardo A.J."/>
            <person name="Morando M."/>
            <person name="Sudek L."/>
            <person name="Malmstrom R.R."/>
            <person name="Keeling P.J."/>
            <person name="Santoro A.E."/>
            <person name="Worden A.Z."/>
        </authorList>
    </citation>
    <scope>NUCLEOTIDE SEQUENCE [LARGE SCALE GENOMIC DNA]</scope>
    <source>
        <strain evidence="1 2">Comchoano-2</strain>
    </source>
</reference>
<dbReference type="RefSeq" id="WP_258569008.1">
    <property type="nucleotide sequence ID" value="NZ_JAKUDN010000001.1"/>
</dbReference>
<proteinExistence type="predicted"/>
<protein>
    <submittedName>
        <fullName evidence="1">Uncharacterized protein</fullName>
    </submittedName>
</protein>
<dbReference type="EMBL" id="JAKUDN010000001">
    <property type="protein sequence ID" value="MCP8351900.1"/>
    <property type="molecule type" value="Genomic_DNA"/>
</dbReference>
<evidence type="ECO:0000313" key="2">
    <source>
        <dbReference type="Proteomes" id="UP001320768"/>
    </source>
</evidence>
<sequence length="165" mass="18606">MFLTTIAITATAAYFAYKQYTQSPATEAPVSVSFDEAFKDAVELLRAQARRDQKIHELWAKVNKKPAQKMLIMPCTIIDNLIKNYSKGAECEKLMLKVAFVRTLAMLHKTDVTINTVSRNMLIISLIKLRKSLPGVKEAYPSDHDNIKKMLPDATAFLKNCSKPK</sequence>
<organism evidence="1 2">
    <name type="scientific">Candidatus Synchoanobacter obligatus</name>
    <dbReference type="NCBI Taxonomy" id="2919597"/>
    <lineage>
        <taxon>Bacteria</taxon>
        <taxon>Pseudomonadati</taxon>
        <taxon>Pseudomonadota</taxon>
        <taxon>Gammaproteobacteria</taxon>
        <taxon>Candidatus Comchoanobacterales</taxon>
        <taxon>Candidatus Comchoanobacteraceae</taxon>
        <taxon>Candidatus Synchoanobacter</taxon>
    </lineage>
</organism>
<evidence type="ECO:0000313" key="1">
    <source>
        <dbReference type="EMBL" id="MCP8351900.1"/>
    </source>
</evidence>
<accession>A0ABT1L598</accession>
<gene>
    <name evidence="1" type="ORF">MKS91_01145</name>
</gene>